<sequence length="501" mass="55382">MYAQAQPHLPPPPSVFHQSGAPPAKKSRGNGPVITRYGPPPPGYRPPVQVPVGHFGQRPAYAYHQPAYPGYQTQYQPQQLQSCLPQQLPLGTYFPQPQPTWPTIVTPPQSAPTGAWHQRSASEGLARHNSAPYHARLVLDGNGDPMPPADMTPGTGNDLEEDFDAECYFARHPEDIDSHLSLGVIEWKPPLPTKRALASTFQEAELEALAPRPLQASEDESVSEYFTKAKREESRLSVRQTDVWQEIKDSLIFREFAAVCSRIISLSEMLDQYKNRYDATWAEGDHRSPTPCLTRESTPANDGGMDIDAQGPQPLMSSNDTVLDNFERGLRARSREPSQQPRQHSRTNSVCSTASRHNAKIKRPIPLPPIHDPTQEDILAALGVTGSPKLVYQTPGPAYGPGATSAKRPHSRASSVDSVNVRWQPPIQPPLKTNGHGEDDYGYGAEPDDQVTPRPKLNRFDSSRKRSYADSIAGAIEECDEEDEEATPKQRKKQARVDGRG</sequence>
<proteinExistence type="predicted"/>
<evidence type="ECO:0000313" key="2">
    <source>
        <dbReference type="EMBL" id="EME40486.1"/>
    </source>
</evidence>
<feature type="region of interest" description="Disordered" evidence="1">
    <location>
        <begin position="94"/>
        <end position="124"/>
    </location>
</feature>
<feature type="compositionally biased region" description="Polar residues" evidence="1">
    <location>
        <begin position="337"/>
        <end position="356"/>
    </location>
</feature>
<dbReference type="eggNOG" id="ENOG502SEZA">
    <property type="taxonomic scope" value="Eukaryota"/>
</dbReference>
<reference evidence="3" key="1">
    <citation type="journal article" date="2012" name="PLoS Genet.">
        <title>The genomes of the fungal plant pathogens Cladosporium fulvum and Dothistroma septosporum reveal adaptation to different hosts and lifestyles but also signatures of common ancestry.</title>
        <authorList>
            <person name="de Wit P.J.G.M."/>
            <person name="van der Burgt A."/>
            <person name="Oekmen B."/>
            <person name="Stergiopoulos I."/>
            <person name="Abd-Elsalam K.A."/>
            <person name="Aerts A.L."/>
            <person name="Bahkali A.H."/>
            <person name="Beenen H.G."/>
            <person name="Chettri P."/>
            <person name="Cox M.P."/>
            <person name="Datema E."/>
            <person name="de Vries R.P."/>
            <person name="Dhillon B."/>
            <person name="Ganley A.R."/>
            <person name="Griffiths S.A."/>
            <person name="Guo Y."/>
            <person name="Hamelin R.C."/>
            <person name="Henrissat B."/>
            <person name="Kabir M.S."/>
            <person name="Jashni M.K."/>
            <person name="Kema G."/>
            <person name="Klaubauf S."/>
            <person name="Lapidus A."/>
            <person name="Levasseur A."/>
            <person name="Lindquist E."/>
            <person name="Mehrabi R."/>
            <person name="Ohm R.A."/>
            <person name="Owen T.J."/>
            <person name="Salamov A."/>
            <person name="Schwelm A."/>
            <person name="Schijlen E."/>
            <person name="Sun H."/>
            <person name="van den Burg H.A."/>
            <person name="van Ham R.C.H.J."/>
            <person name="Zhang S."/>
            <person name="Goodwin S.B."/>
            <person name="Grigoriev I.V."/>
            <person name="Collemare J."/>
            <person name="Bradshaw R.E."/>
        </authorList>
    </citation>
    <scope>NUCLEOTIDE SEQUENCE [LARGE SCALE GENOMIC DNA]</scope>
    <source>
        <strain evidence="3">NZE10 / CBS 128990</strain>
    </source>
</reference>
<dbReference type="HOGENOM" id="CLU_544033_0_0_1"/>
<protein>
    <submittedName>
        <fullName evidence="2">Uncharacterized protein</fullName>
    </submittedName>
</protein>
<evidence type="ECO:0000313" key="3">
    <source>
        <dbReference type="Proteomes" id="UP000016933"/>
    </source>
</evidence>
<name>N1PGM9_DOTSN</name>
<gene>
    <name evidence="2" type="ORF">DOTSEDRAFT_82140</name>
</gene>
<organism evidence="2 3">
    <name type="scientific">Dothistroma septosporum (strain NZE10 / CBS 128990)</name>
    <name type="common">Red band needle blight fungus</name>
    <name type="synonym">Mycosphaerella pini</name>
    <dbReference type="NCBI Taxonomy" id="675120"/>
    <lineage>
        <taxon>Eukaryota</taxon>
        <taxon>Fungi</taxon>
        <taxon>Dikarya</taxon>
        <taxon>Ascomycota</taxon>
        <taxon>Pezizomycotina</taxon>
        <taxon>Dothideomycetes</taxon>
        <taxon>Dothideomycetidae</taxon>
        <taxon>Mycosphaerellales</taxon>
        <taxon>Mycosphaerellaceae</taxon>
        <taxon>Dothistroma</taxon>
    </lineage>
</organism>
<feature type="compositionally biased region" description="Polar residues" evidence="1">
    <location>
        <begin position="101"/>
        <end position="112"/>
    </location>
</feature>
<evidence type="ECO:0000256" key="1">
    <source>
        <dbReference type="SAM" id="MobiDB-lite"/>
    </source>
</evidence>
<feature type="compositionally biased region" description="Pro residues" evidence="1">
    <location>
        <begin position="38"/>
        <end position="48"/>
    </location>
</feature>
<dbReference type="Proteomes" id="UP000016933">
    <property type="component" value="Unassembled WGS sequence"/>
</dbReference>
<dbReference type="OrthoDB" id="5431222at2759"/>
<dbReference type="OMA" id="DGAIWPK"/>
<feature type="region of interest" description="Disordered" evidence="1">
    <location>
        <begin position="332"/>
        <end position="373"/>
    </location>
</feature>
<accession>N1PGM9</accession>
<feature type="region of interest" description="Disordered" evidence="1">
    <location>
        <begin position="1"/>
        <end position="48"/>
    </location>
</feature>
<dbReference type="AlphaFoldDB" id="N1PGM9"/>
<feature type="region of interest" description="Disordered" evidence="1">
    <location>
        <begin position="283"/>
        <end position="304"/>
    </location>
</feature>
<keyword evidence="3" id="KW-1185">Reference proteome</keyword>
<feature type="region of interest" description="Disordered" evidence="1">
    <location>
        <begin position="393"/>
        <end position="501"/>
    </location>
</feature>
<reference evidence="2 3" key="2">
    <citation type="journal article" date="2012" name="PLoS Pathog.">
        <title>Diverse lifestyles and strategies of plant pathogenesis encoded in the genomes of eighteen Dothideomycetes fungi.</title>
        <authorList>
            <person name="Ohm R.A."/>
            <person name="Feau N."/>
            <person name="Henrissat B."/>
            <person name="Schoch C.L."/>
            <person name="Horwitz B.A."/>
            <person name="Barry K.W."/>
            <person name="Condon B.J."/>
            <person name="Copeland A.C."/>
            <person name="Dhillon B."/>
            <person name="Glaser F."/>
            <person name="Hesse C.N."/>
            <person name="Kosti I."/>
            <person name="LaButti K."/>
            <person name="Lindquist E.A."/>
            <person name="Lucas S."/>
            <person name="Salamov A.A."/>
            <person name="Bradshaw R.E."/>
            <person name="Ciuffetti L."/>
            <person name="Hamelin R.C."/>
            <person name="Kema G.H.J."/>
            <person name="Lawrence C."/>
            <person name="Scott J.A."/>
            <person name="Spatafora J.W."/>
            <person name="Turgeon B.G."/>
            <person name="de Wit P.J.G.M."/>
            <person name="Zhong S."/>
            <person name="Goodwin S.B."/>
            <person name="Grigoriev I.V."/>
        </authorList>
    </citation>
    <scope>NUCLEOTIDE SEQUENCE [LARGE SCALE GENOMIC DNA]</scope>
    <source>
        <strain evidence="3">NZE10 / CBS 128990</strain>
    </source>
</reference>
<dbReference type="STRING" id="675120.N1PGM9"/>
<feature type="compositionally biased region" description="Basic and acidic residues" evidence="1">
    <location>
        <begin position="458"/>
        <end position="468"/>
    </location>
</feature>
<dbReference type="EMBL" id="KB446543">
    <property type="protein sequence ID" value="EME40486.1"/>
    <property type="molecule type" value="Genomic_DNA"/>
</dbReference>